<dbReference type="EMBL" id="CH473973">
    <property type="protein sequence ID" value="EDM13769.1"/>
    <property type="molecule type" value="Genomic_DNA"/>
</dbReference>
<name>A6J1I0_RAT</name>
<proteinExistence type="predicted"/>
<feature type="non-terminal residue" evidence="2">
    <location>
        <position position="1"/>
    </location>
</feature>
<dbReference type="AlphaFoldDB" id="A6J1I0"/>
<accession>A6J1I0</accession>
<evidence type="ECO:0000313" key="3">
    <source>
        <dbReference type="Proteomes" id="UP000234681"/>
    </source>
</evidence>
<evidence type="ECO:0000256" key="1">
    <source>
        <dbReference type="SAM" id="MobiDB-lite"/>
    </source>
</evidence>
<sequence>RCPPSLPGARGERARAGRSRSRTPVGWGVPPAPAPPRVPQLQLRSRDPHAPPPSLGDLRPLRPTRRGDRGAGVQGCREPRREGRTRVTLKRGTGSEKQS</sequence>
<gene>
    <name evidence="2" type="ORF">rCG_21936</name>
</gene>
<evidence type="ECO:0000313" key="2">
    <source>
        <dbReference type="EMBL" id="EDM13769.1"/>
    </source>
</evidence>
<organism evidence="2 3">
    <name type="scientific">Rattus norvegicus</name>
    <name type="common">Rat</name>
    <dbReference type="NCBI Taxonomy" id="10116"/>
    <lineage>
        <taxon>Eukaryota</taxon>
        <taxon>Metazoa</taxon>
        <taxon>Chordata</taxon>
        <taxon>Craniata</taxon>
        <taxon>Vertebrata</taxon>
        <taxon>Euteleostomi</taxon>
        <taxon>Mammalia</taxon>
        <taxon>Eutheria</taxon>
        <taxon>Euarchontoglires</taxon>
        <taxon>Glires</taxon>
        <taxon>Rodentia</taxon>
        <taxon>Myomorpha</taxon>
        <taxon>Muroidea</taxon>
        <taxon>Muridae</taxon>
        <taxon>Murinae</taxon>
        <taxon>Rattus</taxon>
    </lineage>
</organism>
<feature type="region of interest" description="Disordered" evidence="1">
    <location>
        <begin position="1"/>
        <end position="99"/>
    </location>
</feature>
<protein>
    <submittedName>
        <fullName evidence="2">RCG21936</fullName>
    </submittedName>
</protein>
<reference evidence="2 3" key="1">
    <citation type="submission" date="2005-07" db="EMBL/GenBank/DDBJ databases">
        <authorList>
            <person name="Mural R.J."/>
            <person name="Li P.W."/>
            <person name="Adams M.D."/>
            <person name="Amanatides P.G."/>
            <person name="Baden-Tillson H."/>
            <person name="Barnstead M."/>
            <person name="Chin S.H."/>
            <person name="Dew I."/>
            <person name="Evans C.A."/>
            <person name="Ferriera S."/>
            <person name="Flanigan M."/>
            <person name="Fosler C."/>
            <person name="Glodek A."/>
            <person name="Gu Z."/>
            <person name="Holt R.A."/>
            <person name="Jennings D."/>
            <person name="Kraft C.L."/>
            <person name="Lu F."/>
            <person name="Nguyen T."/>
            <person name="Nusskern D.R."/>
            <person name="Pfannkoch C.M."/>
            <person name="Sitter C."/>
            <person name="Sutton G.G."/>
            <person name="Venter J.C."/>
            <person name="Wang Z."/>
            <person name="Woodage T."/>
            <person name="Zheng X.H."/>
            <person name="Zhong F."/>
        </authorList>
    </citation>
    <scope>NUCLEOTIDE SEQUENCE [LARGE SCALE GENOMIC DNA]</scope>
    <source>
        <strain>BN</strain>
        <strain evidence="3">Sprague-Dawley</strain>
    </source>
</reference>
<dbReference type="Proteomes" id="UP000234681">
    <property type="component" value="Chromosome 12"/>
</dbReference>